<evidence type="ECO:0000313" key="2">
    <source>
        <dbReference type="Proteomes" id="UP000515153"/>
    </source>
</evidence>
<dbReference type="AlphaFoldDB" id="A0A6P8BJB2"/>
<protein>
    <submittedName>
        <fullName evidence="3">Uncharacterized protein</fullName>
    </submittedName>
</protein>
<sequence>MHYSKFLSIVAFGIYTNALPISPCSCTSPHVDGSKSSSDFNIAAGAAAAKANDAAKILPRHCGLCGLQGCSPSGSNGSKGSKGK</sequence>
<proteinExistence type="predicted"/>
<keyword evidence="1" id="KW-0732">Signal</keyword>
<accession>A0A6P8BJB2</accession>
<reference evidence="3" key="3">
    <citation type="submission" date="2025-08" db="UniProtKB">
        <authorList>
            <consortium name="RefSeq"/>
        </authorList>
    </citation>
    <scope>IDENTIFICATION</scope>
    <source>
        <strain evidence="3">NI907</strain>
    </source>
</reference>
<gene>
    <name evidence="3" type="ORF">PgNI_00765</name>
</gene>
<evidence type="ECO:0000313" key="3">
    <source>
        <dbReference type="RefSeq" id="XP_030987300.1"/>
    </source>
</evidence>
<dbReference type="Proteomes" id="UP000515153">
    <property type="component" value="Unplaced"/>
</dbReference>
<reference evidence="3" key="1">
    <citation type="journal article" date="2019" name="Mol. Biol. Evol.">
        <title>Blast fungal genomes show frequent chromosomal changes, gene gains and losses, and effector gene turnover.</title>
        <authorList>
            <person name="Gomez Luciano L.B."/>
            <person name="Jason Tsai I."/>
            <person name="Chuma I."/>
            <person name="Tosa Y."/>
            <person name="Chen Y.H."/>
            <person name="Li J.Y."/>
            <person name="Li M.Y."/>
            <person name="Jade Lu M.Y."/>
            <person name="Nakayashiki H."/>
            <person name="Li W.H."/>
        </authorList>
    </citation>
    <scope>NUCLEOTIDE SEQUENCE</scope>
    <source>
        <strain evidence="3">NI907</strain>
    </source>
</reference>
<name>A0A6P8BJB2_PYRGI</name>
<keyword evidence="2" id="KW-1185">Reference proteome</keyword>
<dbReference type="KEGG" id="pgri:PgNI_00765"/>
<organism evidence="2 3">
    <name type="scientific">Pyricularia grisea</name>
    <name type="common">Crabgrass-specific blast fungus</name>
    <name type="synonym">Magnaporthe grisea</name>
    <dbReference type="NCBI Taxonomy" id="148305"/>
    <lineage>
        <taxon>Eukaryota</taxon>
        <taxon>Fungi</taxon>
        <taxon>Dikarya</taxon>
        <taxon>Ascomycota</taxon>
        <taxon>Pezizomycotina</taxon>
        <taxon>Sordariomycetes</taxon>
        <taxon>Sordariomycetidae</taxon>
        <taxon>Magnaporthales</taxon>
        <taxon>Pyriculariaceae</taxon>
        <taxon>Pyricularia</taxon>
    </lineage>
</organism>
<feature type="signal peptide" evidence="1">
    <location>
        <begin position="1"/>
        <end position="18"/>
    </location>
</feature>
<reference evidence="3" key="2">
    <citation type="submission" date="2019-10" db="EMBL/GenBank/DDBJ databases">
        <authorList>
            <consortium name="NCBI Genome Project"/>
        </authorList>
    </citation>
    <scope>NUCLEOTIDE SEQUENCE</scope>
    <source>
        <strain evidence="3">NI907</strain>
    </source>
</reference>
<evidence type="ECO:0000256" key="1">
    <source>
        <dbReference type="SAM" id="SignalP"/>
    </source>
</evidence>
<dbReference type="GeneID" id="41955756"/>
<feature type="chain" id="PRO_5027580184" evidence="1">
    <location>
        <begin position="19"/>
        <end position="84"/>
    </location>
</feature>
<dbReference type="RefSeq" id="XP_030987300.1">
    <property type="nucleotide sequence ID" value="XM_031120842.1"/>
</dbReference>